<evidence type="ECO:0000313" key="3">
    <source>
        <dbReference type="Proteomes" id="UP001152519"/>
    </source>
</evidence>
<protein>
    <submittedName>
        <fullName evidence="2">Uncharacterized protein</fullName>
    </submittedName>
</protein>
<accession>A0A9W4GQJ0</accession>
<feature type="compositionally biased region" description="Basic and acidic residues" evidence="1">
    <location>
        <begin position="261"/>
        <end position="272"/>
    </location>
</feature>
<keyword evidence="3" id="KW-1185">Reference proteome</keyword>
<evidence type="ECO:0000256" key="1">
    <source>
        <dbReference type="SAM" id="MobiDB-lite"/>
    </source>
</evidence>
<dbReference type="EMBL" id="CAJSLV010000049">
    <property type="protein sequence ID" value="CAG6393452.1"/>
    <property type="molecule type" value="Genomic_DNA"/>
</dbReference>
<proteinExistence type="predicted"/>
<dbReference type="Proteomes" id="UP001152519">
    <property type="component" value="Unassembled WGS sequence"/>
</dbReference>
<comment type="caution">
    <text evidence="2">The sequence shown here is derived from an EMBL/GenBank/DDBJ whole genome shotgun (WGS) entry which is preliminary data.</text>
</comment>
<name>A0A9W4GQJ0_9ACTN</name>
<feature type="region of interest" description="Disordered" evidence="1">
    <location>
        <begin position="239"/>
        <end position="294"/>
    </location>
</feature>
<dbReference type="AlphaFoldDB" id="A0A9W4GQJ0"/>
<evidence type="ECO:0000313" key="2">
    <source>
        <dbReference type="EMBL" id="CAG6393452.1"/>
    </source>
</evidence>
<reference evidence="2" key="1">
    <citation type="submission" date="2021-05" db="EMBL/GenBank/DDBJ databases">
        <authorList>
            <person name="Arsene-Ploetze F."/>
        </authorList>
    </citation>
    <scope>NUCLEOTIDE SEQUENCE</scope>
    <source>
        <strain evidence="2">DSM 42138</strain>
    </source>
</reference>
<organism evidence="2 3">
    <name type="scientific">Actinacidiphila cocklensis</name>
    <dbReference type="NCBI Taxonomy" id="887465"/>
    <lineage>
        <taxon>Bacteria</taxon>
        <taxon>Bacillati</taxon>
        <taxon>Actinomycetota</taxon>
        <taxon>Actinomycetes</taxon>
        <taxon>Kitasatosporales</taxon>
        <taxon>Streptomycetaceae</taxon>
        <taxon>Actinacidiphila</taxon>
    </lineage>
</organism>
<feature type="compositionally biased region" description="Basic and acidic residues" evidence="1">
    <location>
        <begin position="151"/>
        <end position="183"/>
    </location>
</feature>
<feature type="region of interest" description="Disordered" evidence="1">
    <location>
        <begin position="150"/>
        <end position="217"/>
    </location>
</feature>
<feature type="compositionally biased region" description="Basic residues" evidence="1">
    <location>
        <begin position="239"/>
        <end position="248"/>
    </location>
</feature>
<feature type="compositionally biased region" description="Basic residues" evidence="1">
    <location>
        <begin position="71"/>
        <end position="89"/>
    </location>
</feature>
<sequence length="294" mass="30890">MAAGRGAGLPRGVHLRPPVVADLQGRAVVRGGADADGGRRGHLPGPARNARDVAELPASGHPRQGPDVARRRLRRTGRAGHRLGRHRLRRDGARAGGVDAARAGRPVRGVRRAARPAADAWGGQRARHVLRGRGGPQHPRVRAAAAAALRRGGDRAARARPDGALRAGLGDHRRPGAVRERDAGAVAGGDPRAGRAARRGVRGGRAGPRRAGADHAHRFHARQEHPAGLGRRLRGLRRAARGAGHHRDRAAPPDPRLGLRHRPEGLRAHRDGGPGAARRLNTGADLGESAITIL</sequence>
<feature type="region of interest" description="Disordered" evidence="1">
    <location>
        <begin position="30"/>
        <end position="101"/>
    </location>
</feature>
<gene>
    <name evidence="2" type="ORF">SCOCK_200064</name>
</gene>